<name>A0A7K3LY76_9ACTN</name>
<dbReference type="AlphaFoldDB" id="A0A7K3LY76"/>
<evidence type="ECO:0000313" key="5">
    <source>
        <dbReference type="EMBL" id="NDL55975.1"/>
    </source>
</evidence>
<evidence type="ECO:0000256" key="3">
    <source>
        <dbReference type="SAM" id="SignalP"/>
    </source>
</evidence>
<feature type="compositionally biased region" description="Acidic residues" evidence="1">
    <location>
        <begin position="49"/>
        <end position="64"/>
    </location>
</feature>
<dbReference type="Pfam" id="PF14257">
    <property type="entry name" value="DUF4349"/>
    <property type="match status" value="1"/>
</dbReference>
<feature type="signal peptide" evidence="3">
    <location>
        <begin position="1"/>
        <end position="19"/>
    </location>
</feature>
<evidence type="ECO:0000256" key="2">
    <source>
        <dbReference type="SAM" id="Phobius"/>
    </source>
</evidence>
<keyword evidence="3" id="KW-0732">Signal</keyword>
<feature type="transmembrane region" description="Helical" evidence="2">
    <location>
        <begin position="264"/>
        <end position="292"/>
    </location>
</feature>
<evidence type="ECO:0000259" key="4">
    <source>
        <dbReference type="Pfam" id="PF14257"/>
    </source>
</evidence>
<evidence type="ECO:0000313" key="6">
    <source>
        <dbReference type="Proteomes" id="UP000460435"/>
    </source>
</evidence>
<keyword evidence="2" id="KW-0812">Transmembrane</keyword>
<proteinExistence type="predicted"/>
<dbReference type="EMBL" id="WLZY01000001">
    <property type="protein sequence ID" value="NDL55975.1"/>
    <property type="molecule type" value="Genomic_DNA"/>
</dbReference>
<dbReference type="Proteomes" id="UP000460435">
    <property type="component" value="Unassembled WGS sequence"/>
</dbReference>
<dbReference type="PROSITE" id="PS51257">
    <property type="entry name" value="PROKAR_LIPOPROTEIN"/>
    <property type="match status" value="1"/>
</dbReference>
<protein>
    <submittedName>
        <fullName evidence="5">DUF4349 domain-containing protein</fullName>
    </submittedName>
</protein>
<keyword evidence="6" id="KW-1185">Reference proteome</keyword>
<keyword evidence="2" id="KW-1133">Transmembrane helix</keyword>
<keyword evidence="2" id="KW-0472">Membrane</keyword>
<dbReference type="RefSeq" id="WP_162448626.1">
    <property type="nucleotide sequence ID" value="NZ_WLZY01000001.1"/>
</dbReference>
<gene>
    <name evidence="5" type="ORF">F7O44_02700</name>
</gene>
<reference evidence="5 6" key="1">
    <citation type="submission" date="2019-11" db="EMBL/GenBank/DDBJ databases">
        <authorList>
            <person name="Li X.-J."/>
            <person name="Feng X.-M."/>
        </authorList>
    </citation>
    <scope>NUCLEOTIDE SEQUENCE [LARGE SCALE GENOMIC DNA]</scope>
    <source>
        <strain evidence="5 6">XMNu-373</strain>
    </source>
</reference>
<feature type="chain" id="PRO_5038969885" evidence="3">
    <location>
        <begin position="20"/>
        <end position="310"/>
    </location>
</feature>
<feature type="region of interest" description="Disordered" evidence="1">
    <location>
        <begin position="23"/>
        <end position="64"/>
    </location>
</feature>
<evidence type="ECO:0000256" key="1">
    <source>
        <dbReference type="SAM" id="MobiDB-lite"/>
    </source>
</evidence>
<feature type="domain" description="DUF4349" evidence="4">
    <location>
        <begin position="81"/>
        <end position="286"/>
    </location>
</feature>
<organism evidence="5 6">
    <name type="scientific">Phytoactinopolyspora mesophila</name>
    <dbReference type="NCBI Taxonomy" id="2650750"/>
    <lineage>
        <taxon>Bacteria</taxon>
        <taxon>Bacillati</taxon>
        <taxon>Actinomycetota</taxon>
        <taxon>Actinomycetes</taxon>
        <taxon>Jiangellales</taxon>
        <taxon>Jiangellaceae</taxon>
        <taxon>Phytoactinopolyspora</taxon>
    </lineage>
</organism>
<dbReference type="InterPro" id="IPR025645">
    <property type="entry name" value="DUF4349"/>
</dbReference>
<comment type="caution">
    <text evidence="5">The sequence shown here is derived from an EMBL/GenBank/DDBJ whole genome shotgun (WGS) entry which is preliminary data.</text>
</comment>
<accession>A0A7K3LY76</accession>
<sequence length="310" mass="32262">MKRQTVVAYAVAGAVVALAGCGTEPDSDAAAADSLTPQESAAVDRAEYEDADAQDDSAAVDDEAPDATGVLTQVTSETFDREIIYTIGVDIATEDVQEASRQAASLAHDAGGYVADESTSAERSTVRLRVPADQHADVVGELQQLGTVLDRSRSTEDVTQDVVDTQSRISSQRESISRIRALLDEAGDLSDVIDIEAELASREADLDALLSRQARLADLTAMATINATFTLSDPDTSDEDEGEQAASGFVAGLSNGWNAFGDGAAVALTGLGAALPFLAFGALVGTPLAVWARRRRPAPPFQAPLSPPAA</sequence>